<dbReference type="InterPro" id="IPR027051">
    <property type="entry name" value="XdhC_Rossmann_dom"/>
</dbReference>
<dbReference type="PANTHER" id="PTHR30388:SF4">
    <property type="entry name" value="MOLYBDENUM COFACTOR INSERTION CHAPERONE PAOD"/>
    <property type="match status" value="1"/>
</dbReference>
<reference evidence="3 4" key="1">
    <citation type="submission" date="2016-08" db="EMBL/GenBank/DDBJ databases">
        <authorList>
            <person name="Seilhamer J.J."/>
        </authorList>
    </citation>
    <scope>NUCLEOTIDE SEQUENCE [LARGE SCALE GENOMIC DNA]</scope>
    <source>
        <strain evidence="3 4">PH27A</strain>
    </source>
</reference>
<comment type="caution">
    <text evidence="3">The sequence shown here is derived from an EMBL/GenBank/DDBJ whole genome shotgun (WGS) entry which is preliminary data.</text>
</comment>
<dbReference type="STRING" id="197479.BFW38_11650"/>
<dbReference type="Proteomes" id="UP000094291">
    <property type="component" value="Unassembled WGS sequence"/>
</dbReference>
<name>A0A1E2VFH1_9GAMM</name>
<evidence type="ECO:0000313" key="3">
    <source>
        <dbReference type="EMBL" id="ODC05405.1"/>
    </source>
</evidence>
<feature type="domain" description="XdhC Rossmann" evidence="2">
    <location>
        <begin position="172"/>
        <end position="322"/>
    </location>
</feature>
<feature type="domain" description="XdhC- CoxI" evidence="1">
    <location>
        <begin position="19"/>
        <end position="84"/>
    </location>
</feature>
<protein>
    <submittedName>
        <fullName evidence="3">XshC-Cox1 family protein</fullName>
    </submittedName>
</protein>
<dbReference type="Gene3D" id="3.40.50.720">
    <property type="entry name" value="NAD(P)-binding Rossmann-like Domain"/>
    <property type="match status" value="1"/>
</dbReference>
<dbReference type="EMBL" id="MDTQ01000001">
    <property type="protein sequence ID" value="ODC05405.1"/>
    <property type="molecule type" value="Genomic_DNA"/>
</dbReference>
<evidence type="ECO:0000259" key="1">
    <source>
        <dbReference type="Pfam" id="PF02625"/>
    </source>
</evidence>
<proteinExistence type="predicted"/>
<dbReference type="AlphaFoldDB" id="A0A1E2VFH1"/>
<sequence length="335" mass="35851">MSASGTPLDLQVLQQAQQWAATSALWLCTVLHTWGSAPRGPGAMLAVSAEGHHCGSLSGGCVEEDLLARLAAGQWQAPSQVIRYGDGELAANVKLPCGGILGILIEYLPAGDDTVAYLGRQLAAVAGHEALHKRLTLPHPCQSLTPAEFATQPQINVQGHEIDIRLSAAPQLFVAGYSPVAQYCMSFAFSLGFEVVLCEPREEVLATLQGDSQVHTLPPGVRVLEALPAHYLQLNGCHANTAIVALTHDPRLDDLTMMEAVKTPAFYIGVMGSAQNSRHRRERLTRIGHLTDTDQQRIHAPIGLDIGSKTPAEIGLAIMADIVRLKNQGAADQHR</sequence>
<gene>
    <name evidence="3" type="ORF">BFW38_11650</name>
</gene>
<dbReference type="PANTHER" id="PTHR30388">
    <property type="entry name" value="ALDEHYDE OXIDOREDUCTASE MOLYBDENUM COFACTOR ASSEMBLY PROTEIN"/>
    <property type="match status" value="1"/>
</dbReference>
<keyword evidence="4" id="KW-1185">Reference proteome</keyword>
<dbReference type="InterPro" id="IPR003777">
    <property type="entry name" value="XdhC_CoxI"/>
</dbReference>
<dbReference type="Pfam" id="PF13478">
    <property type="entry name" value="XdhC_C"/>
    <property type="match status" value="1"/>
</dbReference>
<accession>A0A1E2VFH1</accession>
<organism evidence="3 4">
    <name type="scientific">Terasakiispira papahanaumokuakeensis</name>
    <dbReference type="NCBI Taxonomy" id="197479"/>
    <lineage>
        <taxon>Bacteria</taxon>
        <taxon>Pseudomonadati</taxon>
        <taxon>Pseudomonadota</taxon>
        <taxon>Gammaproteobacteria</taxon>
        <taxon>Oceanospirillales</taxon>
        <taxon>Terasakiispira</taxon>
    </lineage>
</organism>
<evidence type="ECO:0000313" key="4">
    <source>
        <dbReference type="Proteomes" id="UP000094291"/>
    </source>
</evidence>
<evidence type="ECO:0000259" key="2">
    <source>
        <dbReference type="Pfam" id="PF13478"/>
    </source>
</evidence>
<dbReference type="Pfam" id="PF02625">
    <property type="entry name" value="XdhC_CoxI"/>
    <property type="match status" value="1"/>
</dbReference>
<dbReference type="InterPro" id="IPR052698">
    <property type="entry name" value="MoCofactor_Util/Proc"/>
</dbReference>